<dbReference type="EMBL" id="RYFI01000003">
    <property type="protein sequence ID" value="RXF74593.1"/>
    <property type="molecule type" value="Genomic_DNA"/>
</dbReference>
<evidence type="ECO:0000256" key="1">
    <source>
        <dbReference type="SAM" id="SignalP"/>
    </source>
</evidence>
<keyword evidence="1" id="KW-0732">Signal</keyword>
<comment type="caution">
    <text evidence="2">The sequence shown here is derived from an EMBL/GenBank/DDBJ whole genome shotgun (WGS) entry which is preliminary data.</text>
</comment>
<protein>
    <recommendedName>
        <fullName evidence="4">DUF3108 domain-containing protein</fullName>
    </recommendedName>
</protein>
<reference evidence="2 3" key="1">
    <citation type="submission" date="2018-12" db="EMBL/GenBank/DDBJ databases">
        <title>bacterium Hansschlegelia zhihuaiae S113.</title>
        <authorList>
            <person name="He J."/>
        </authorList>
    </citation>
    <scope>NUCLEOTIDE SEQUENCE [LARGE SCALE GENOMIC DNA]</scope>
    <source>
        <strain evidence="2 3">S 113</strain>
    </source>
</reference>
<evidence type="ECO:0008006" key="4">
    <source>
        <dbReference type="Google" id="ProtNLM"/>
    </source>
</evidence>
<organism evidence="2 3">
    <name type="scientific">Hansschlegelia zhihuaiae</name>
    <dbReference type="NCBI Taxonomy" id="405005"/>
    <lineage>
        <taxon>Bacteria</taxon>
        <taxon>Pseudomonadati</taxon>
        <taxon>Pseudomonadota</taxon>
        <taxon>Alphaproteobacteria</taxon>
        <taxon>Hyphomicrobiales</taxon>
        <taxon>Methylopilaceae</taxon>
        <taxon>Hansschlegelia</taxon>
    </lineage>
</organism>
<accession>A0A4Q0MM08</accession>
<feature type="chain" id="PRO_5020278230" description="DUF3108 domain-containing protein" evidence="1">
    <location>
        <begin position="31"/>
        <end position="236"/>
    </location>
</feature>
<keyword evidence="3" id="KW-1185">Reference proteome</keyword>
<sequence>MSLSFSRLRAAPVAASLVALALSGTGAAAAAPAIVDLVFYAPHFAKVENGSTITYHFVRRAEDPKLEPSFEDEVKVKVGPEGAENSVIINAFTGARALSMPNMSKTGNPVIVALMEQDVTEMHKLLGGSPFYFRNRMRQAMSGETPAEPIKLEYDGKIVDGWKVTLKPFGDDLKNRGKLGEFAERTYELTFSEAVPGGLYTLKTVTPKAGGAGAILVEELTVKAQPVAAASGEAPK</sequence>
<gene>
    <name evidence="2" type="ORF">EK403_04115</name>
</gene>
<dbReference type="OrthoDB" id="5801444at2"/>
<dbReference type="RefSeq" id="WP_128776243.1">
    <property type="nucleotide sequence ID" value="NZ_RYFI01000003.1"/>
</dbReference>
<evidence type="ECO:0000313" key="3">
    <source>
        <dbReference type="Proteomes" id="UP000289708"/>
    </source>
</evidence>
<name>A0A4Q0MM08_9HYPH</name>
<dbReference type="Proteomes" id="UP000289708">
    <property type="component" value="Unassembled WGS sequence"/>
</dbReference>
<dbReference type="AlphaFoldDB" id="A0A4Q0MM08"/>
<proteinExistence type="predicted"/>
<evidence type="ECO:0000313" key="2">
    <source>
        <dbReference type="EMBL" id="RXF74593.1"/>
    </source>
</evidence>
<feature type="signal peptide" evidence="1">
    <location>
        <begin position="1"/>
        <end position="30"/>
    </location>
</feature>